<keyword evidence="2" id="KW-0813">Transport</keyword>
<evidence type="ECO:0000313" key="5">
    <source>
        <dbReference type="EMBL" id="GAD51295.1"/>
    </source>
</evidence>
<evidence type="ECO:0000313" key="6">
    <source>
        <dbReference type="Proteomes" id="UP000016986"/>
    </source>
</evidence>
<evidence type="ECO:0000259" key="4">
    <source>
        <dbReference type="PROSITE" id="PS50983"/>
    </source>
</evidence>
<accession>U2YQP9</accession>
<dbReference type="PANTHER" id="PTHR30532:SF1">
    <property type="entry name" value="IRON(3+)-HYDROXAMATE-BINDING PROTEIN FHUD"/>
    <property type="match status" value="1"/>
</dbReference>
<dbReference type="EMBL" id="BATA01000001">
    <property type="protein sequence ID" value="GAD51295.1"/>
    <property type="molecule type" value="Genomic_DNA"/>
</dbReference>
<dbReference type="Gene3D" id="3.40.50.1980">
    <property type="entry name" value="Nitrogenase molybdenum iron protein domain"/>
    <property type="match status" value="2"/>
</dbReference>
<comment type="caution">
    <text evidence="5">The sequence shown here is derived from an EMBL/GenBank/DDBJ whole genome shotgun (WGS) entry which is preliminary data.</text>
</comment>
<dbReference type="PANTHER" id="PTHR30532">
    <property type="entry name" value="IRON III DICITRATE-BINDING PERIPLASMIC PROTEIN"/>
    <property type="match status" value="1"/>
</dbReference>
<evidence type="ECO:0000256" key="2">
    <source>
        <dbReference type="ARBA" id="ARBA00022448"/>
    </source>
</evidence>
<reference evidence="5 6" key="1">
    <citation type="submission" date="2013-09" db="EMBL/GenBank/DDBJ databases">
        <title>Whole genome sequencing of Halarchaeum acidiphilum strain MH1-52-1.</title>
        <authorList>
            <person name="Shimane Y."/>
            <person name="Minegishi H."/>
            <person name="Nishi S."/>
            <person name="Echigo A."/>
            <person name="Shuto A."/>
            <person name="Konishi M."/>
            <person name="Ito T."/>
            <person name="Ohkuma M."/>
            <person name="Ohta Y."/>
            <person name="Nagano Y."/>
            <person name="Tsubouchi T."/>
            <person name="Mori K."/>
            <person name="Usui K."/>
            <person name="Kamekura M."/>
            <person name="Usami R."/>
            <person name="Takaki Y."/>
            <person name="Hatada Y."/>
        </authorList>
    </citation>
    <scope>NUCLEOTIDE SEQUENCE [LARGE SCALE GENOMIC DNA]</scope>
    <source>
        <strain evidence="5 6">JCM 16109</strain>
    </source>
</reference>
<sequence length="371" mass="41278">MDRRTFLGVGGTALGATLAGCTGTGDTDRDATSATTDSSGGSYTVSMAPMGDVTFDSVPETWVANNGSYADMGLALGLDEPRALWLANRWHTNYYDDIDGVSADKSDTISLYQDGVSKERFYSLGADVHVMDPNFLANRFKGWSRSDVDDIAESVAPFFGNSIFSHTYAWHDSYRYYTLYEAFETVAGLFQREERYEAFATLHEEFQSKLESVAPTKHAERPRVAIVWADGNQPTSFSPYLVGEGTSVKQWRDLNVRDAFAETDVRDFHASRGHVDYETLLKIDPDYLLCRGHESQSAEEFENTVVSFMEDHPTASELTAVRNGNVYRGGPLYQGPISNLVLTERGARQLYDRDEALFDRERVADIVAGSL</sequence>
<evidence type="ECO:0000256" key="3">
    <source>
        <dbReference type="ARBA" id="ARBA00022729"/>
    </source>
</evidence>
<dbReference type="RefSeq" id="WP_021779499.1">
    <property type="nucleotide sequence ID" value="NZ_BATA01000001.1"/>
</dbReference>
<dbReference type="InterPro" id="IPR051313">
    <property type="entry name" value="Bact_iron-sidero_bind"/>
</dbReference>
<gene>
    <name evidence="5" type="ORF">MBEHAL_0055</name>
</gene>
<dbReference type="SUPFAM" id="SSF53807">
    <property type="entry name" value="Helical backbone' metal receptor"/>
    <property type="match status" value="1"/>
</dbReference>
<dbReference type="eggNOG" id="arCOG06180">
    <property type="taxonomic scope" value="Archaea"/>
</dbReference>
<keyword evidence="3" id="KW-0732">Signal</keyword>
<organism evidence="5 6">
    <name type="scientific">Halarchaeum acidiphilum MH1-52-1</name>
    <dbReference type="NCBI Taxonomy" id="1261545"/>
    <lineage>
        <taxon>Archaea</taxon>
        <taxon>Methanobacteriati</taxon>
        <taxon>Methanobacteriota</taxon>
        <taxon>Stenosarchaea group</taxon>
        <taxon>Halobacteria</taxon>
        <taxon>Halobacteriales</taxon>
        <taxon>Halobacteriaceae</taxon>
    </lineage>
</organism>
<dbReference type="Pfam" id="PF01497">
    <property type="entry name" value="Peripla_BP_2"/>
    <property type="match status" value="1"/>
</dbReference>
<evidence type="ECO:0000256" key="1">
    <source>
        <dbReference type="ARBA" id="ARBA00004196"/>
    </source>
</evidence>
<dbReference type="AlphaFoldDB" id="U2YQP9"/>
<name>U2YQP9_9EURY</name>
<feature type="domain" description="Fe/B12 periplasmic-binding" evidence="4">
    <location>
        <begin position="61"/>
        <end position="361"/>
    </location>
</feature>
<dbReference type="InterPro" id="IPR002491">
    <property type="entry name" value="ABC_transptr_periplasmic_BD"/>
</dbReference>
<comment type="subcellular location">
    <subcellularLocation>
        <location evidence="1">Cell envelope</location>
    </subcellularLocation>
</comment>
<dbReference type="Proteomes" id="UP000016986">
    <property type="component" value="Unassembled WGS sequence"/>
</dbReference>
<dbReference type="PROSITE" id="PS50983">
    <property type="entry name" value="FE_B12_PBP"/>
    <property type="match status" value="1"/>
</dbReference>
<proteinExistence type="predicted"/>
<dbReference type="PROSITE" id="PS51257">
    <property type="entry name" value="PROKAR_LIPOPROTEIN"/>
    <property type="match status" value="1"/>
</dbReference>
<protein>
    <recommendedName>
        <fullName evidence="4">Fe/B12 periplasmic-binding domain-containing protein</fullName>
    </recommendedName>
</protein>
<keyword evidence="6" id="KW-1185">Reference proteome</keyword>